<organism evidence="2 3">
    <name type="scientific">Haloprofundus marisrubri</name>
    <dbReference type="NCBI Taxonomy" id="1514971"/>
    <lineage>
        <taxon>Archaea</taxon>
        <taxon>Methanobacteriati</taxon>
        <taxon>Methanobacteriota</taxon>
        <taxon>Stenosarchaea group</taxon>
        <taxon>Halobacteria</taxon>
        <taxon>Halobacteriales</taxon>
        <taxon>Haloferacaceae</taxon>
        <taxon>Haloprofundus</taxon>
    </lineage>
</organism>
<dbReference type="AlphaFoldDB" id="A0A0W1RAZ0"/>
<proteinExistence type="predicted"/>
<gene>
    <name evidence="2" type="ORF">AUR64_11725</name>
</gene>
<evidence type="ECO:0000256" key="1">
    <source>
        <dbReference type="SAM" id="Phobius"/>
    </source>
</evidence>
<dbReference type="STRING" id="1514971.AUR64_11725"/>
<keyword evidence="1" id="KW-0812">Transmembrane</keyword>
<reference evidence="2 3" key="1">
    <citation type="submission" date="2015-12" db="EMBL/GenBank/DDBJ databases">
        <title>Haloprofundus marisrubri gen. nov., sp. nov., an extremely halophilic archaeon isolated from the Discovery deep brine-seawater interface in the Red Sea.</title>
        <authorList>
            <person name="Zhang G."/>
            <person name="Stingl U."/>
            <person name="Rashid M."/>
        </authorList>
    </citation>
    <scope>NUCLEOTIDE SEQUENCE [LARGE SCALE GENOMIC DNA]</scope>
    <source>
        <strain evidence="2 3">SB9</strain>
    </source>
</reference>
<comment type="caution">
    <text evidence="2">The sequence shown here is derived from an EMBL/GenBank/DDBJ whole genome shotgun (WGS) entry which is preliminary data.</text>
</comment>
<keyword evidence="3" id="KW-1185">Reference proteome</keyword>
<protein>
    <submittedName>
        <fullName evidence="2">Uncharacterized protein</fullName>
    </submittedName>
</protein>
<dbReference type="Proteomes" id="UP000054387">
    <property type="component" value="Unassembled WGS sequence"/>
</dbReference>
<keyword evidence="1" id="KW-0472">Membrane</keyword>
<name>A0A0W1RAZ0_9EURY</name>
<dbReference type="EMBL" id="LOPU01000018">
    <property type="protein sequence ID" value="KTG10245.1"/>
    <property type="molecule type" value="Genomic_DNA"/>
</dbReference>
<dbReference type="Pfam" id="PF26262">
    <property type="entry name" value="DUF8066"/>
    <property type="match status" value="1"/>
</dbReference>
<accession>A0A0W1RAZ0</accession>
<keyword evidence="1" id="KW-1133">Transmembrane helix</keyword>
<sequence length="82" mass="8636">MFLAVVVYFLGWFAGEFLETGALVGAFSSTRAAVTGVLAALILAYSLLIAQQVLLGVLTVLMLVLVAWLTSPTGPLATLHEQ</sequence>
<dbReference type="InterPro" id="IPR058379">
    <property type="entry name" value="DUF8066"/>
</dbReference>
<evidence type="ECO:0000313" key="3">
    <source>
        <dbReference type="Proteomes" id="UP000054387"/>
    </source>
</evidence>
<feature type="transmembrane region" description="Helical" evidence="1">
    <location>
        <begin position="42"/>
        <end position="69"/>
    </location>
</feature>
<evidence type="ECO:0000313" key="2">
    <source>
        <dbReference type="EMBL" id="KTG10245.1"/>
    </source>
</evidence>